<comment type="caution">
    <text evidence="8">The sequence shown here is derived from an EMBL/GenBank/DDBJ whole genome shotgun (WGS) entry which is preliminary data.</text>
</comment>
<evidence type="ECO:0000256" key="1">
    <source>
        <dbReference type="ARBA" id="ARBA00004496"/>
    </source>
</evidence>
<reference evidence="8" key="1">
    <citation type="submission" date="2022-05" db="EMBL/GenBank/DDBJ databases">
        <title>Comparative Genomics of Spacecraft Associated Microbes.</title>
        <authorList>
            <person name="Tran M.T."/>
            <person name="Wright A."/>
            <person name="Seuylemezian A."/>
            <person name="Eisen J."/>
            <person name="Coil D."/>
        </authorList>
    </citation>
    <scope>NUCLEOTIDE SEQUENCE</scope>
    <source>
        <strain evidence="8">214.1.1</strain>
    </source>
</reference>
<keyword evidence="3 5" id="KW-0533">Nickel</keyword>
<comment type="function">
    <text evidence="5">Involved in urease metallocenter assembly. Binds nickel. Probably functions as a nickel donor during metallocenter assembly.</text>
</comment>
<dbReference type="EMBL" id="JAMBOL010000014">
    <property type="protein sequence ID" value="MCM3715350.1"/>
    <property type="molecule type" value="Genomic_DNA"/>
</dbReference>
<dbReference type="Gene3D" id="2.60.260.20">
    <property type="entry name" value="Urease metallochaperone UreE, N-terminal domain"/>
    <property type="match status" value="1"/>
</dbReference>
<evidence type="ECO:0000256" key="4">
    <source>
        <dbReference type="ARBA" id="ARBA00023186"/>
    </source>
</evidence>
<dbReference type="GO" id="GO:0016151">
    <property type="term" value="F:nickel cation binding"/>
    <property type="evidence" value="ECO:0007669"/>
    <property type="project" value="UniProtKB-UniRule"/>
</dbReference>
<evidence type="ECO:0000313" key="8">
    <source>
        <dbReference type="EMBL" id="MCM3715350.1"/>
    </source>
</evidence>
<comment type="similarity">
    <text evidence="5">Belongs to the UreE family.</text>
</comment>
<organism evidence="8 9">
    <name type="scientific">Halalkalibacter oceani</name>
    <dbReference type="NCBI Taxonomy" id="1653776"/>
    <lineage>
        <taxon>Bacteria</taxon>
        <taxon>Bacillati</taxon>
        <taxon>Bacillota</taxon>
        <taxon>Bacilli</taxon>
        <taxon>Bacillales</taxon>
        <taxon>Bacillaceae</taxon>
        <taxon>Halalkalibacter</taxon>
    </lineage>
</organism>
<evidence type="ECO:0000256" key="5">
    <source>
        <dbReference type="HAMAP-Rule" id="MF_00822"/>
    </source>
</evidence>
<gene>
    <name evidence="5" type="primary">ureE</name>
    <name evidence="8" type="ORF">M3202_14860</name>
</gene>
<dbReference type="SUPFAM" id="SSF69737">
    <property type="entry name" value="Urease metallochaperone UreE, C-terminal domain"/>
    <property type="match status" value="1"/>
</dbReference>
<sequence length="160" mass="18530">MRMTKVIGNLEDMQHDKEKVEWIELDWEELNKRILRKTTTTGREVAIVLDEQGLRYGDVLFHNDTSTIAIRTKLEPAYVIKPATLTEMGKVAFELGNRHTPCIIEDDEIIVRYDQTLEVIFRETGVAYVEAEKRFNEPFKYKGHHHHDPDESASAAHAHS</sequence>
<evidence type="ECO:0000256" key="3">
    <source>
        <dbReference type="ARBA" id="ARBA00022596"/>
    </source>
</evidence>
<dbReference type="SUPFAM" id="SSF69287">
    <property type="entry name" value="Urease metallochaperone UreE, N-terminal domain"/>
    <property type="match status" value="1"/>
</dbReference>
<protein>
    <recommendedName>
        <fullName evidence="5">Urease accessory protein UreE</fullName>
    </recommendedName>
</protein>
<dbReference type="GO" id="GO:0019627">
    <property type="term" value="P:urea metabolic process"/>
    <property type="evidence" value="ECO:0007669"/>
    <property type="project" value="InterPro"/>
</dbReference>
<feature type="region of interest" description="Disordered" evidence="6">
    <location>
        <begin position="140"/>
        <end position="160"/>
    </location>
</feature>
<proteinExistence type="inferred from homology"/>
<evidence type="ECO:0000256" key="6">
    <source>
        <dbReference type="SAM" id="MobiDB-lite"/>
    </source>
</evidence>
<dbReference type="GO" id="GO:0005737">
    <property type="term" value="C:cytoplasm"/>
    <property type="evidence" value="ECO:0007669"/>
    <property type="project" value="UniProtKB-SubCell"/>
</dbReference>
<dbReference type="RefSeq" id="WP_251224104.1">
    <property type="nucleotide sequence ID" value="NZ_JAMBOL010000014.1"/>
</dbReference>
<evidence type="ECO:0000313" key="9">
    <source>
        <dbReference type="Proteomes" id="UP001139179"/>
    </source>
</evidence>
<dbReference type="HAMAP" id="MF_00822">
    <property type="entry name" value="UreE"/>
    <property type="match status" value="1"/>
</dbReference>
<dbReference type="PIRSF" id="PIRSF036402">
    <property type="entry name" value="Ureas_acces_UreE"/>
    <property type="match status" value="1"/>
</dbReference>
<dbReference type="InterPro" id="IPR004029">
    <property type="entry name" value="UreE_N"/>
</dbReference>
<accession>A0A9X2DSH8</accession>
<dbReference type="AlphaFoldDB" id="A0A9X2DSH8"/>
<dbReference type="GO" id="GO:0065003">
    <property type="term" value="P:protein-containing complex assembly"/>
    <property type="evidence" value="ECO:0007669"/>
    <property type="project" value="InterPro"/>
</dbReference>
<dbReference type="GO" id="GO:0051082">
    <property type="term" value="F:unfolded protein binding"/>
    <property type="evidence" value="ECO:0007669"/>
    <property type="project" value="UniProtKB-UniRule"/>
</dbReference>
<dbReference type="InterPro" id="IPR007864">
    <property type="entry name" value="UreE_C_dom"/>
</dbReference>
<dbReference type="Pfam" id="PF05194">
    <property type="entry name" value="UreE_C"/>
    <property type="match status" value="1"/>
</dbReference>
<dbReference type="CDD" id="cd00571">
    <property type="entry name" value="UreE"/>
    <property type="match status" value="1"/>
</dbReference>
<comment type="subcellular location">
    <subcellularLocation>
        <location evidence="1 5">Cytoplasm</location>
    </subcellularLocation>
</comment>
<dbReference type="SMART" id="SM00988">
    <property type="entry name" value="UreE_N"/>
    <property type="match status" value="1"/>
</dbReference>
<dbReference type="Gene3D" id="3.30.70.790">
    <property type="entry name" value="UreE, C-terminal domain"/>
    <property type="match status" value="1"/>
</dbReference>
<keyword evidence="4 5" id="KW-0143">Chaperone</keyword>
<dbReference type="InterPro" id="IPR012406">
    <property type="entry name" value="UreE"/>
</dbReference>
<evidence type="ECO:0000259" key="7">
    <source>
        <dbReference type="SMART" id="SM00988"/>
    </source>
</evidence>
<evidence type="ECO:0000256" key="2">
    <source>
        <dbReference type="ARBA" id="ARBA00022490"/>
    </source>
</evidence>
<dbReference type="GO" id="GO:0006457">
    <property type="term" value="P:protein folding"/>
    <property type="evidence" value="ECO:0007669"/>
    <property type="project" value="InterPro"/>
</dbReference>
<dbReference type="InterPro" id="IPR036118">
    <property type="entry name" value="UreE_N_sf"/>
</dbReference>
<name>A0A9X2DSH8_9BACI</name>
<dbReference type="Proteomes" id="UP001139179">
    <property type="component" value="Unassembled WGS sequence"/>
</dbReference>
<keyword evidence="9" id="KW-1185">Reference proteome</keyword>
<feature type="domain" description="UreE urease accessory N-terminal" evidence="7">
    <location>
        <begin position="6"/>
        <end position="68"/>
    </location>
</feature>
<dbReference type="Pfam" id="PF02814">
    <property type="entry name" value="UreE_N"/>
    <property type="match status" value="1"/>
</dbReference>
<keyword evidence="2 5" id="KW-0963">Cytoplasm</keyword>